<name>G0UU53_TRYCI</name>
<dbReference type="Pfam" id="PF12796">
    <property type="entry name" value="Ank_2"/>
    <property type="match status" value="1"/>
</dbReference>
<dbReference type="AlphaFoldDB" id="G0UU53"/>
<dbReference type="GO" id="GO:0004842">
    <property type="term" value="F:ubiquitin-protein transferase activity"/>
    <property type="evidence" value="ECO:0007669"/>
    <property type="project" value="TreeGrafter"/>
</dbReference>
<evidence type="ECO:0000256" key="1">
    <source>
        <dbReference type="ARBA" id="ARBA00022737"/>
    </source>
</evidence>
<keyword evidence="1" id="KW-0677">Repeat</keyword>
<evidence type="ECO:0000256" key="3">
    <source>
        <dbReference type="PROSITE-ProRule" id="PRU00023"/>
    </source>
</evidence>
<keyword evidence="2 3" id="KW-0040">ANK repeat</keyword>
<dbReference type="GO" id="GO:0085020">
    <property type="term" value="P:protein K6-linked ubiquitination"/>
    <property type="evidence" value="ECO:0007669"/>
    <property type="project" value="TreeGrafter"/>
</dbReference>
<dbReference type="PROSITE" id="PS50088">
    <property type="entry name" value="ANK_REPEAT"/>
    <property type="match status" value="1"/>
</dbReference>
<dbReference type="VEuPathDB" id="TriTrypDB:TcIL3000_9_3140"/>
<evidence type="ECO:0000256" key="2">
    <source>
        <dbReference type="ARBA" id="ARBA00023043"/>
    </source>
</evidence>
<feature type="repeat" description="ANK" evidence="3">
    <location>
        <begin position="256"/>
        <end position="288"/>
    </location>
</feature>
<reference evidence="5" key="1">
    <citation type="journal article" date="2012" name="Proc. Natl. Acad. Sci. U.S.A.">
        <title>Antigenic diversity is generated by distinct evolutionary mechanisms in African trypanosome species.</title>
        <authorList>
            <person name="Jackson A.P."/>
            <person name="Berry A."/>
            <person name="Aslett M."/>
            <person name="Allison H.C."/>
            <person name="Burton P."/>
            <person name="Vavrova-Anderson J."/>
            <person name="Brown R."/>
            <person name="Browne H."/>
            <person name="Corton N."/>
            <person name="Hauser H."/>
            <person name="Gamble J."/>
            <person name="Gilderthorp R."/>
            <person name="Marcello L."/>
            <person name="McQuillan J."/>
            <person name="Otto T.D."/>
            <person name="Quail M.A."/>
            <person name="Sanders M.J."/>
            <person name="van Tonder A."/>
            <person name="Ginger M.L."/>
            <person name="Field M.C."/>
            <person name="Barry J.D."/>
            <person name="Hertz-Fowler C."/>
            <person name="Berriman M."/>
        </authorList>
    </citation>
    <scope>NUCLEOTIDE SEQUENCE</scope>
    <source>
        <strain evidence="5">IL3000</strain>
    </source>
</reference>
<dbReference type="InterPro" id="IPR002110">
    <property type="entry name" value="Ankyrin_rpt"/>
</dbReference>
<evidence type="ECO:0000313" key="5">
    <source>
        <dbReference type="EMBL" id="CCC92917.1"/>
    </source>
</evidence>
<accession>G0UU53</accession>
<dbReference type="EMBL" id="HE575322">
    <property type="protein sequence ID" value="CCC92917.1"/>
    <property type="molecule type" value="Genomic_DNA"/>
</dbReference>
<organism evidence="5">
    <name type="scientific">Trypanosoma congolense (strain IL3000)</name>
    <dbReference type="NCBI Taxonomy" id="1068625"/>
    <lineage>
        <taxon>Eukaryota</taxon>
        <taxon>Discoba</taxon>
        <taxon>Euglenozoa</taxon>
        <taxon>Kinetoplastea</taxon>
        <taxon>Metakinetoplastina</taxon>
        <taxon>Trypanosomatida</taxon>
        <taxon>Trypanosomatidae</taxon>
        <taxon>Trypanosoma</taxon>
        <taxon>Nannomonas</taxon>
    </lineage>
</organism>
<dbReference type="InterPro" id="IPR036770">
    <property type="entry name" value="Ankyrin_rpt-contain_sf"/>
</dbReference>
<proteinExistence type="predicted"/>
<evidence type="ECO:0000256" key="4">
    <source>
        <dbReference type="SAM" id="MobiDB-lite"/>
    </source>
</evidence>
<sequence length="345" mass="38981">MAQGGVVEISPDFVPLEHVQRGMKNADCRTPVIFFKEDGDPYMSLCKIASETDSAVWYFDYSYKVDIDVTLDYIEVGSNNGDWVFITNCGEVGQHFFRKIALMIFCLKPEPKKYPRREFFRCVFCSEKVFGIDDHVNAPLPPLILANSIVARLADGSCKWSLRMPSELTCRMAEEAKRQKRRSEGRDSDSETDLDDDEALSGKWFHRSVELNKAIDEAPLAMAHQKMRQALMEEDVVTIKSLIVNGEYDIEREIVSGMTPLQYACSVEKTKSAICLLECGADPNQPRKSDGRPPLFMAIEDTSLAKALIKHGADLHARFQGYRVDNHPDTAPEVARLAEKARKQM</sequence>
<dbReference type="PANTHER" id="PTHR24171:SF8">
    <property type="entry name" value="BRCA1-ASSOCIATED RING DOMAIN PROTEIN 1"/>
    <property type="match status" value="1"/>
</dbReference>
<protein>
    <submittedName>
        <fullName evidence="5">Uncharacterized protein</fullName>
    </submittedName>
</protein>
<dbReference type="Gene3D" id="1.25.40.20">
    <property type="entry name" value="Ankyrin repeat-containing domain"/>
    <property type="match status" value="1"/>
</dbReference>
<dbReference type="SUPFAM" id="SSF48403">
    <property type="entry name" value="Ankyrin repeat"/>
    <property type="match status" value="1"/>
</dbReference>
<gene>
    <name evidence="5" type="ORF">TCIL3000_9_3140</name>
</gene>
<feature type="compositionally biased region" description="Basic and acidic residues" evidence="4">
    <location>
        <begin position="175"/>
        <end position="189"/>
    </location>
</feature>
<dbReference type="PANTHER" id="PTHR24171">
    <property type="entry name" value="ANKYRIN REPEAT DOMAIN-CONTAINING PROTEIN 39-RELATED"/>
    <property type="match status" value="1"/>
</dbReference>
<dbReference type="SMART" id="SM00248">
    <property type="entry name" value="ANK"/>
    <property type="match status" value="2"/>
</dbReference>
<feature type="region of interest" description="Disordered" evidence="4">
    <location>
        <begin position="175"/>
        <end position="196"/>
    </location>
</feature>